<feature type="transmembrane region" description="Helical" evidence="8">
    <location>
        <begin position="12"/>
        <end position="30"/>
    </location>
</feature>
<feature type="domain" description="Phosphoethanolamine transferase N-terminal" evidence="10">
    <location>
        <begin position="60"/>
        <end position="207"/>
    </location>
</feature>
<evidence type="ECO:0000256" key="7">
    <source>
        <dbReference type="ARBA" id="ARBA00023136"/>
    </source>
</evidence>
<feature type="transmembrane region" description="Helical" evidence="8">
    <location>
        <begin position="50"/>
        <end position="72"/>
    </location>
</feature>
<dbReference type="CDD" id="cd16017">
    <property type="entry name" value="LptA"/>
    <property type="match status" value="1"/>
</dbReference>
<evidence type="ECO:0000256" key="4">
    <source>
        <dbReference type="ARBA" id="ARBA00022679"/>
    </source>
</evidence>
<evidence type="ECO:0000313" key="12">
    <source>
        <dbReference type="Proteomes" id="UP000594707"/>
    </source>
</evidence>
<dbReference type="GO" id="GO:0016776">
    <property type="term" value="F:phosphotransferase activity, phosphate group as acceptor"/>
    <property type="evidence" value="ECO:0007669"/>
    <property type="project" value="TreeGrafter"/>
</dbReference>
<feature type="transmembrane region" description="Helical" evidence="8">
    <location>
        <begin position="162"/>
        <end position="183"/>
    </location>
</feature>
<keyword evidence="4 11" id="KW-0808">Transferase</keyword>
<feature type="transmembrane region" description="Helical" evidence="8">
    <location>
        <begin position="120"/>
        <end position="142"/>
    </location>
</feature>
<dbReference type="RefSeq" id="WP_107860950.1">
    <property type="nucleotide sequence ID" value="NZ_CP060705.1"/>
</dbReference>
<gene>
    <name evidence="11" type="ORF">CVT08_03650</name>
</gene>
<protein>
    <submittedName>
        <fullName evidence="11">Phosphoethanolamine--lipid A transferase</fullName>
    </submittedName>
</protein>
<dbReference type="InterPro" id="IPR017850">
    <property type="entry name" value="Alkaline_phosphatase_core_sf"/>
</dbReference>
<feature type="transmembrane region" description="Helical" evidence="8">
    <location>
        <begin position="79"/>
        <end position="100"/>
    </location>
</feature>
<evidence type="ECO:0000256" key="8">
    <source>
        <dbReference type="SAM" id="Phobius"/>
    </source>
</evidence>
<dbReference type="EMBL" id="CP060705">
    <property type="protein sequence ID" value="QPH96398.1"/>
    <property type="molecule type" value="Genomic_DNA"/>
</dbReference>
<dbReference type="Gene3D" id="3.40.720.10">
    <property type="entry name" value="Alkaline Phosphatase, subunit A"/>
    <property type="match status" value="1"/>
</dbReference>
<keyword evidence="6 8" id="KW-1133">Transmembrane helix</keyword>
<keyword evidence="5 8" id="KW-0812">Transmembrane</keyword>
<evidence type="ECO:0000256" key="1">
    <source>
        <dbReference type="ARBA" id="ARBA00004429"/>
    </source>
</evidence>
<keyword evidence="3" id="KW-0997">Cell inner membrane</keyword>
<dbReference type="NCBIfam" id="NF028537">
    <property type="entry name" value="P_eth_NH2_trans"/>
    <property type="match status" value="1"/>
</dbReference>
<accession>A0A7S9WWZ1</accession>
<dbReference type="InterPro" id="IPR040423">
    <property type="entry name" value="PEA_transferase"/>
</dbReference>
<keyword evidence="7 8" id="KW-0472">Membrane</keyword>
<dbReference type="Pfam" id="PF00884">
    <property type="entry name" value="Sulfatase"/>
    <property type="match status" value="1"/>
</dbReference>
<dbReference type="PANTHER" id="PTHR30443:SF0">
    <property type="entry name" value="PHOSPHOETHANOLAMINE TRANSFERASE EPTA"/>
    <property type="match status" value="1"/>
</dbReference>
<dbReference type="GO" id="GO:0005886">
    <property type="term" value="C:plasma membrane"/>
    <property type="evidence" value="ECO:0007669"/>
    <property type="project" value="UniProtKB-SubCell"/>
</dbReference>
<evidence type="ECO:0000256" key="3">
    <source>
        <dbReference type="ARBA" id="ARBA00022519"/>
    </source>
</evidence>
<dbReference type="InterPro" id="IPR012549">
    <property type="entry name" value="EptA-like_N"/>
</dbReference>
<keyword evidence="2" id="KW-1003">Cell membrane</keyword>
<sequence>MININKFIEVSFFKFLTLFIIYMLFINHIFLYKGIFLGFLETNSFSFSTLFFAIMCIFLASLFASVFCIVFLPYLLKPFAIFVIIVSSICSYFMSNYGVIINKEMLLNVLHTDNKEAFSYLSINLVLWFVFATILPCIYVVFVKINYGSFKNSLKIRLKIIAFSIVTIAIIFSLTSKIFIPFFREHIYLKTVLLPSYPVYSAIKLAQILLQKPLPFTYVADDATLTNDKKKILVLIVGETQRSKNYSLNGYAKNDTNKFTKQKDVVSFTNFYSCGTATETSVPCLFSDLKRKNFSNREAKARENLVDIINKLGIKTYFFGNNSGGCKGVCDNLDQNHSSDHRAAGFDEVIFDEAKKVIKDANSTTFIVLHLQGSHGPIYYKGYPSKFKEFTPTCDTAELNKCTPDEIANTYDNTILYEDYLQSELINALEAKKDKFEVAMFFFSDHGESLGENGIYLHGLPYSIAPDEQKHIPAIIFSSDSELLKRLKSRKDESLSHDFVFSSVLGYFGVKTKAYEPEFDIFRE</sequence>
<evidence type="ECO:0000259" key="9">
    <source>
        <dbReference type="Pfam" id="PF00884"/>
    </source>
</evidence>
<dbReference type="InterPro" id="IPR000917">
    <property type="entry name" value="Sulfatase_N"/>
</dbReference>
<dbReference type="Proteomes" id="UP000594707">
    <property type="component" value="Chromosome"/>
</dbReference>
<dbReference type="Pfam" id="PF08019">
    <property type="entry name" value="EptA_B_N"/>
    <property type="match status" value="1"/>
</dbReference>
<evidence type="ECO:0000256" key="5">
    <source>
        <dbReference type="ARBA" id="ARBA00022692"/>
    </source>
</evidence>
<proteinExistence type="predicted"/>
<dbReference type="InterPro" id="IPR058130">
    <property type="entry name" value="PEA_transf_C"/>
</dbReference>
<evidence type="ECO:0000313" key="11">
    <source>
        <dbReference type="EMBL" id="QPH96398.1"/>
    </source>
</evidence>
<reference evidence="11 12" key="1">
    <citation type="journal article" date="2018" name="Emerg. Microbes Infect.">
        <title>Genomic analysis of oral Campylobacter concisus strains identified a potential bacterial molecular marker associated with active Crohn's disease.</title>
        <authorList>
            <person name="Liu F."/>
            <person name="Ma R."/>
            <person name="Tay C.Y.A."/>
            <person name="Octavia S."/>
            <person name="Lan R."/>
            <person name="Chung H.K.L."/>
            <person name="Riordan S.M."/>
            <person name="Grimm M.C."/>
            <person name="Leong R.W."/>
            <person name="Tanaka M.M."/>
            <person name="Connor S."/>
            <person name="Zhang L."/>
        </authorList>
    </citation>
    <scope>NUCLEOTIDE SEQUENCE [LARGE SCALE GENOMIC DNA]</scope>
    <source>
        <strain evidence="11 12">P13UCO-S1</strain>
    </source>
</reference>
<dbReference type="SUPFAM" id="SSF53649">
    <property type="entry name" value="Alkaline phosphatase-like"/>
    <property type="match status" value="1"/>
</dbReference>
<feature type="domain" description="Sulfatase N-terminal" evidence="9">
    <location>
        <begin position="233"/>
        <end position="510"/>
    </location>
</feature>
<dbReference type="PANTHER" id="PTHR30443">
    <property type="entry name" value="INNER MEMBRANE PROTEIN"/>
    <property type="match status" value="1"/>
</dbReference>
<evidence type="ECO:0000259" key="10">
    <source>
        <dbReference type="Pfam" id="PF08019"/>
    </source>
</evidence>
<evidence type="ECO:0000256" key="2">
    <source>
        <dbReference type="ARBA" id="ARBA00022475"/>
    </source>
</evidence>
<comment type="subcellular location">
    <subcellularLocation>
        <location evidence="1">Cell inner membrane</location>
        <topology evidence="1">Multi-pass membrane protein</topology>
    </subcellularLocation>
</comment>
<name>A0A7S9WWZ1_9BACT</name>
<evidence type="ECO:0000256" key="6">
    <source>
        <dbReference type="ARBA" id="ARBA00022989"/>
    </source>
</evidence>
<dbReference type="AlphaFoldDB" id="A0A7S9WWZ1"/>
<organism evidence="11 12">
    <name type="scientific">Campylobacter concisus</name>
    <dbReference type="NCBI Taxonomy" id="199"/>
    <lineage>
        <taxon>Bacteria</taxon>
        <taxon>Pseudomonadati</taxon>
        <taxon>Campylobacterota</taxon>
        <taxon>Epsilonproteobacteria</taxon>
        <taxon>Campylobacterales</taxon>
        <taxon>Campylobacteraceae</taxon>
        <taxon>Campylobacter</taxon>
    </lineage>
</organism>
<dbReference type="GO" id="GO:0009244">
    <property type="term" value="P:lipopolysaccharide core region biosynthetic process"/>
    <property type="evidence" value="ECO:0007669"/>
    <property type="project" value="TreeGrafter"/>
</dbReference>